<dbReference type="InterPro" id="IPR008927">
    <property type="entry name" value="6-PGluconate_DH-like_C_sf"/>
</dbReference>
<comment type="similarity">
    <text evidence="1 14 18">Belongs to the NAD-dependent glycerol-3-phosphate dehydrogenase family.</text>
</comment>
<feature type="active site" description="Proton acceptor" evidence="14 15">
    <location>
        <position position="196"/>
    </location>
</feature>
<evidence type="ECO:0000313" key="22">
    <source>
        <dbReference type="Proteomes" id="UP000182635"/>
    </source>
</evidence>
<evidence type="ECO:0000256" key="1">
    <source>
        <dbReference type="ARBA" id="ARBA00011009"/>
    </source>
</evidence>
<evidence type="ECO:0000256" key="17">
    <source>
        <dbReference type="PIRSR" id="PIRSR000114-3"/>
    </source>
</evidence>
<dbReference type="Gene3D" id="1.10.1040.10">
    <property type="entry name" value="N-(1-d-carboxylethyl)-l-norvaline Dehydrogenase, domain 2"/>
    <property type="match status" value="1"/>
</dbReference>
<evidence type="ECO:0000256" key="12">
    <source>
        <dbReference type="ARBA" id="ARBA00069372"/>
    </source>
</evidence>
<evidence type="ECO:0000256" key="3">
    <source>
        <dbReference type="ARBA" id="ARBA00022741"/>
    </source>
</evidence>
<evidence type="ECO:0000256" key="4">
    <source>
        <dbReference type="ARBA" id="ARBA00022857"/>
    </source>
</evidence>
<evidence type="ECO:0000256" key="15">
    <source>
        <dbReference type="PIRSR" id="PIRSR000114-1"/>
    </source>
</evidence>
<accession>A0A1I2SH66</accession>
<evidence type="ECO:0000259" key="19">
    <source>
        <dbReference type="Pfam" id="PF01210"/>
    </source>
</evidence>
<evidence type="ECO:0000256" key="18">
    <source>
        <dbReference type="RuleBase" id="RU000437"/>
    </source>
</evidence>
<feature type="binding site" evidence="14">
    <location>
        <position position="260"/>
    </location>
    <ligand>
        <name>sn-glycerol 3-phosphate</name>
        <dbReference type="ChEBI" id="CHEBI:57597"/>
    </ligand>
</feature>
<evidence type="ECO:0000259" key="20">
    <source>
        <dbReference type="Pfam" id="PF07479"/>
    </source>
</evidence>
<evidence type="ECO:0000256" key="16">
    <source>
        <dbReference type="PIRSR" id="PIRSR000114-2"/>
    </source>
</evidence>
<dbReference type="FunFam" id="3.40.50.720:FF:000019">
    <property type="entry name" value="Glycerol-3-phosphate dehydrogenase [NAD(P)+]"/>
    <property type="match status" value="1"/>
</dbReference>
<comment type="function">
    <text evidence="14">Catalyzes the reduction of the glycolytic intermediate dihydroxyacetone phosphate (DHAP) to sn-glycerol 3-phosphate (G3P), the key precursor for phospholipid synthesis.</text>
</comment>
<name>A0A1I2SH66_9LACO</name>
<feature type="binding site" evidence="17">
    <location>
        <begin position="9"/>
        <end position="14"/>
    </location>
    <ligand>
        <name>NAD(+)</name>
        <dbReference type="ChEBI" id="CHEBI:57540"/>
    </ligand>
</feature>
<feature type="binding site" evidence="14">
    <location>
        <position position="286"/>
    </location>
    <ligand>
        <name>NADPH</name>
        <dbReference type="ChEBI" id="CHEBI:57783"/>
    </ligand>
</feature>
<keyword evidence="9 14" id="KW-1208">Phospholipid metabolism</keyword>
<dbReference type="InterPro" id="IPR006109">
    <property type="entry name" value="G3P_DH_NAD-dep_C"/>
</dbReference>
<evidence type="ECO:0000256" key="7">
    <source>
        <dbReference type="ARBA" id="ARBA00023098"/>
    </source>
</evidence>
<dbReference type="HAMAP" id="MF_00394">
    <property type="entry name" value="NAD_Glyc3P_dehydrog"/>
    <property type="match status" value="1"/>
</dbReference>
<comment type="catalytic activity">
    <reaction evidence="10">
        <text>sn-glycerol 3-phosphate + NADP(+) = dihydroxyacetone phosphate + NADPH + H(+)</text>
        <dbReference type="Rhea" id="RHEA:11096"/>
        <dbReference type="ChEBI" id="CHEBI:15378"/>
        <dbReference type="ChEBI" id="CHEBI:57597"/>
        <dbReference type="ChEBI" id="CHEBI:57642"/>
        <dbReference type="ChEBI" id="CHEBI:57783"/>
        <dbReference type="ChEBI" id="CHEBI:58349"/>
        <dbReference type="EC" id="1.1.1.94"/>
    </reaction>
    <physiologicalReaction direction="right-to-left" evidence="10">
        <dbReference type="Rhea" id="RHEA:11098"/>
    </physiologicalReaction>
</comment>
<feature type="binding site" evidence="14">
    <location>
        <position position="259"/>
    </location>
    <ligand>
        <name>sn-glycerol 3-phosphate</name>
        <dbReference type="ChEBI" id="CHEBI:57597"/>
    </ligand>
</feature>
<evidence type="ECO:0000256" key="5">
    <source>
        <dbReference type="ARBA" id="ARBA00023002"/>
    </source>
</evidence>
<feature type="binding site" evidence="14">
    <location>
        <position position="284"/>
    </location>
    <ligand>
        <name>NADPH</name>
        <dbReference type="ChEBI" id="CHEBI:57783"/>
    </ligand>
</feature>
<comment type="caution">
    <text evidence="14">Lacks conserved residue(s) required for the propagation of feature annotation.</text>
</comment>
<feature type="binding site" evidence="16">
    <location>
        <position position="110"/>
    </location>
    <ligand>
        <name>substrate</name>
    </ligand>
</feature>
<evidence type="ECO:0000256" key="9">
    <source>
        <dbReference type="ARBA" id="ARBA00023264"/>
    </source>
</evidence>
<sequence>MTEKIAVLGAGSWGSTLATVLVENGHDVKLYTNIQAQADELNEKHTNEHYMPGFKYPEKLYTTTDLEEAVDGADAILFVVPTKVIRLVAGQLKDILAKTNARPLIIHASKGLEIGTHKRISEIIMEELTERYAKGIVVLSGPSHAEEVARKDITLITAASNDIEEAEYVQDLFSNNYLRIYTNDDVIGVETGAAFKNVIAIGAGALHGLGYGDDAKAALMTRGLAEIARLGMAFGASPLTFIGLSGVGDLIVTCTSVHSRNWRCGNALGQGKSLDEVVRDMGMVIEGINTCEAAYQLSQQEHIDMPITTAIYNVLFKGADIKEEIADLMGRDSRSEIIGHAKDIRRK</sequence>
<evidence type="ECO:0000313" key="21">
    <source>
        <dbReference type="EMBL" id="SFG49536.1"/>
    </source>
</evidence>
<dbReference type="PROSITE" id="PS00957">
    <property type="entry name" value="NAD_G3PDH"/>
    <property type="match status" value="1"/>
</dbReference>
<dbReference type="Gene3D" id="3.40.50.720">
    <property type="entry name" value="NAD(P)-binding Rossmann-like Domain"/>
    <property type="match status" value="1"/>
</dbReference>
<comment type="pathway">
    <text evidence="14">Membrane lipid metabolism; glycerophospholipid metabolism.</text>
</comment>
<dbReference type="PANTHER" id="PTHR11728:SF1">
    <property type="entry name" value="GLYCEROL-3-PHOSPHATE DEHYDROGENASE [NAD(+)] 2, CHLOROPLASTIC"/>
    <property type="match status" value="1"/>
</dbReference>
<keyword evidence="5 14" id="KW-0560">Oxidoreductase</keyword>
<feature type="binding site" evidence="14">
    <location>
        <position position="50"/>
    </location>
    <ligand>
        <name>NADPH</name>
        <dbReference type="ChEBI" id="CHEBI:57783"/>
    </ligand>
</feature>
<dbReference type="InterPro" id="IPR011128">
    <property type="entry name" value="G3P_DH_NAD-dep_N"/>
</dbReference>
<evidence type="ECO:0000256" key="2">
    <source>
        <dbReference type="ARBA" id="ARBA00022516"/>
    </source>
</evidence>
<evidence type="ECO:0000256" key="10">
    <source>
        <dbReference type="ARBA" id="ARBA00052716"/>
    </source>
</evidence>
<keyword evidence="14" id="KW-0963">Cytoplasm</keyword>
<dbReference type="AlphaFoldDB" id="A0A1I2SH66"/>
<dbReference type="RefSeq" id="WP_046922888.1">
    <property type="nucleotide sequence ID" value="NZ_AYYL01000027.1"/>
</dbReference>
<dbReference type="GO" id="GO:0006650">
    <property type="term" value="P:glycerophospholipid metabolic process"/>
    <property type="evidence" value="ECO:0007669"/>
    <property type="project" value="UniProtKB-UniRule"/>
</dbReference>
<dbReference type="NCBIfam" id="NF000941">
    <property type="entry name" value="PRK00094.1-3"/>
    <property type="match status" value="1"/>
</dbReference>
<evidence type="ECO:0000256" key="8">
    <source>
        <dbReference type="ARBA" id="ARBA00023209"/>
    </source>
</evidence>
<evidence type="ECO:0000256" key="6">
    <source>
        <dbReference type="ARBA" id="ARBA00023027"/>
    </source>
</evidence>
<keyword evidence="4 14" id="KW-0521">NADP</keyword>
<dbReference type="Proteomes" id="UP000182635">
    <property type="component" value="Unassembled WGS sequence"/>
</dbReference>
<feature type="binding site" evidence="14">
    <location>
        <position position="12"/>
    </location>
    <ligand>
        <name>NADPH</name>
        <dbReference type="ChEBI" id="CHEBI:57783"/>
    </ligand>
</feature>
<feature type="domain" description="Glycerol-3-phosphate dehydrogenase NAD-dependent N-terminal" evidence="19">
    <location>
        <begin position="4"/>
        <end position="165"/>
    </location>
</feature>
<proteinExistence type="inferred from homology"/>
<feature type="binding site" evidence="14">
    <location>
        <position position="145"/>
    </location>
    <ligand>
        <name>NADPH</name>
        <dbReference type="ChEBI" id="CHEBI:57783"/>
    </ligand>
</feature>
<dbReference type="Pfam" id="PF01210">
    <property type="entry name" value="NAD_Gly3P_dh_N"/>
    <property type="match status" value="1"/>
</dbReference>
<evidence type="ECO:0000256" key="13">
    <source>
        <dbReference type="ARBA" id="ARBA00080511"/>
    </source>
</evidence>
<dbReference type="GO" id="GO:0046168">
    <property type="term" value="P:glycerol-3-phosphate catabolic process"/>
    <property type="evidence" value="ECO:0007669"/>
    <property type="project" value="InterPro"/>
</dbReference>
<dbReference type="InterPro" id="IPR036291">
    <property type="entry name" value="NAD(P)-bd_dom_sf"/>
</dbReference>
<feature type="binding site" evidence="17">
    <location>
        <position position="260"/>
    </location>
    <ligand>
        <name>NAD(+)</name>
        <dbReference type="ChEBI" id="CHEBI:57540"/>
    </ligand>
</feature>
<dbReference type="UniPathway" id="UPA00940"/>
<comment type="subcellular location">
    <subcellularLocation>
        <location evidence="14">Cytoplasm</location>
    </subcellularLocation>
</comment>
<dbReference type="PANTHER" id="PTHR11728">
    <property type="entry name" value="GLYCEROL-3-PHOSPHATE DEHYDROGENASE"/>
    <property type="match status" value="1"/>
</dbReference>
<feature type="binding site" evidence="14">
    <location>
        <position position="260"/>
    </location>
    <ligand>
        <name>NADPH</name>
        <dbReference type="ChEBI" id="CHEBI:57783"/>
    </ligand>
</feature>
<feature type="binding site" evidence="17">
    <location>
        <position position="145"/>
    </location>
    <ligand>
        <name>NAD(+)</name>
        <dbReference type="ChEBI" id="CHEBI:57540"/>
    </ligand>
</feature>
<dbReference type="GO" id="GO:0005829">
    <property type="term" value="C:cytosol"/>
    <property type="evidence" value="ECO:0007669"/>
    <property type="project" value="TreeGrafter"/>
</dbReference>
<dbReference type="GO" id="GO:0051287">
    <property type="term" value="F:NAD binding"/>
    <property type="evidence" value="ECO:0007669"/>
    <property type="project" value="InterPro"/>
</dbReference>
<dbReference type="GO" id="GO:0141153">
    <property type="term" value="F:glycerol-3-phosphate dehydrogenase (NADP+) activity"/>
    <property type="evidence" value="ECO:0007669"/>
    <property type="project" value="RHEA"/>
</dbReference>
<dbReference type="SUPFAM" id="SSF51735">
    <property type="entry name" value="NAD(P)-binding Rossmann-fold domains"/>
    <property type="match status" value="1"/>
</dbReference>
<comment type="catalytic activity">
    <reaction evidence="14">
        <text>sn-glycerol 3-phosphate + NAD(+) = dihydroxyacetone phosphate + NADH + H(+)</text>
        <dbReference type="Rhea" id="RHEA:11092"/>
        <dbReference type="ChEBI" id="CHEBI:15378"/>
        <dbReference type="ChEBI" id="CHEBI:57540"/>
        <dbReference type="ChEBI" id="CHEBI:57597"/>
        <dbReference type="ChEBI" id="CHEBI:57642"/>
        <dbReference type="ChEBI" id="CHEBI:57945"/>
        <dbReference type="EC" id="1.1.1.94"/>
    </reaction>
</comment>
<keyword evidence="3 14" id="KW-0547">Nucleotide-binding</keyword>
<protein>
    <recommendedName>
        <fullName evidence="12 14">Glycerol-3-phosphate dehydrogenase [NAD(P)+]</fullName>
        <ecNumber evidence="11 14">1.1.1.94</ecNumber>
    </recommendedName>
    <alternativeName>
        <fullName evidence="14">NAD(P)(+)-dependent glycerol-3-phosphate dehydrogenase</fullName>
    </alternativeName>
    <alternativeName>
        <fullName evidence="13 14">NAD(P)H-dependent dihydroxyacetone-phosphate reductase</fullName>
    </alternativeName>
</protein>
<gene>
    <name evidence="14" type="primary">gpsA</name>
    <name evidence="21" type="ORF">SAMN02910432_01599</name>
</gene>
<organism evidence="21 22">
    <name type="scientific">Ligilactobacillus ruminis DSM 20403 = NBRC 102161</name>
    <dbReference type="NCBI Taxonomy" id="1423798"/>
    <lineage>
        <taxon>Bacteria</taxon>
        <taxon>Bacillati</taxon>
        <taxon>Bacillota</taxon>
        <taxon>Bacilli</taxon>
        <taxon>Lactobacillales</taxon>
        <taxon>Lactobacillaceae</taxon>
        <taxon>Ligilactobacillus</taxon>
    </lineage>
</organism>
<dbReference type="EMBL" id="FOPI01000027">
    <property type="protein sequence ID" value="SFG49536.1"/>
    <property type="molecule type" value="Genomic_DNA"/>
</dbReference>
<feature type="binding site" evidence="16">
    <location>
        <begin position="260"/>
        <end position="261"/>
    </location>
    <ligand>
        <name>substrate</name>
    </ligand>
</feature>
<feature type="binding site" evidence="14">
    <location>
        <position position="249"/>
    </location>
    <ligand>
        <name>sn-glycerol 3-phosphate</name>
        <dbReference type="ChEBI" id="CHEBI:57597"/>
    </ligand>
</feature>
<dbReference type="PRINTS" id="PR00077">
    <property type="entry name" value="GPDHDRGNASE"/>
</dbReference>
<evidence type="ECO:0000256" key="11">
    <source>
        <dbReference type="ARBA" id="ARBA00066687"/>
    </source>
</evidence>
<dbReference type="SUPFAM" id="SSF48179">
    <property type="entry name" value="6-phosphogluconate dehydrogenase C-terminal domain-like"/>
    <property type="match status" value="1"/>
</dbReference>
<dbReference type="PIRSF" id="PIRSF000114">
    <property type="entry name" value="Glycerol-3-P_dh"/>
    <property type="match status" value="1"/>
</dbReference>
<dbReference type="GO" id="GO:0046167">
    <property type="term" value="P:glycerol-3-phosphate biosynthetic process"/>
    <property type="evidence" value="ECO:0007669"/>
    <property type="project" value="UniProtKB-UniRule"/>
</dbReference>
<dbReference type="OrthoDB" id="9812273at2"/>
<feature type="binding site" evidence="14">
    <location>
        <position position="143"/>
    </location>
    <ligand>
        <name>sn-glycerol 3-phosphate</name>
        <dbReference type="ChEBI" id="CHEBI:57597"/>
    </ligand>
</feature>
<feature type="binding site" evidence="14">
    <location>
        <position position="261"/>
    </location>
    <ligand>
        <name>sn-glycerol 3-phosphate</name>
        <dbReference type="ChEBI" id="CHEBI:57597"/>
    </ligand>
</feature>
<dbReference type="InterPro" id="IPR013328">
    <property type="entry name" value="6PGD_dom2"/>
</dbReference>
<feature type="binding site" evidence="14">
    <location>
        <position position="196"/>
    </location>
    <ligand>
        <name>sn-glycerol 3-phosphate</name>
        <dbReference type="ChEBI" id="CHEBI:57597"/>
    </ligand>
</feature>
<evidence type="ECO:0000256" key="14">
    <source>
        <dbReference type="HAMAP-Rule" id="MF_00394"/>
    </source>
</evidence>
<dbReference type="Pfam" id="PF07479">
    <property type="entry name" value="NAD_Gly3P_dh_C"/>
    <property type="match status" value="1"/>
</dbReference>
<feature type="binding site" evidence="14">
    <location>
        <position position="13"/>
    </location>
    <ligand>
        <name>NADPH</name>
        <dbReference type="ChEBI" id="CHEBI:57783"/>
    </ligand>
</feature>
<dbReference type="FunFam" id="1.10.1040.10:FF:000001">
    <property type="entry name" value="Glycerol-3-phosphate dehydrogenase [NAD(P)+]"/>
    <property type="match status" value="1"/>
</dbReference>
<feature type="binding site" evidence="14">
    <location>
        <position position="110"/>
    </location>
    <ligand>
        <name>NADPH</name>
        <dbReference type="ChEBI" id="CHEBI:57783"/>
    </ligand>
</feature>
<keyword evidence="8 14" id="KW-0594">Phospholipid biosynthesis</keyword>
<dbReference type="GO" id="GO:0005975">
    <property type="term" value="P:carbohydrate metabolic process"/>
    <property type="evidence" value="ECO:0007669"/>
    <property type="project" value="InterPro"/>
</dbReference>
<feature type="binding site" evidence="14">
    <location>
        <position position="141"/>
    </location>
    <ligand>
        <name>sn-glycerol 3-phosphate</name>
        <dbReference type="ChEBI" id="CHEBI:57597"/>
    </ligand>
</feature>
<dbReference type="NCBIfam" id="NF000942">
    <property type="entry name" value="PRK00094.1-4"/>
    <property type="match status" value="1"/>
</dbReference>
<dbReference type="NCBIfam" id="NF000940">
    <property type="entry name" value="PRK00094.1-2"/>
    <property type="match status" value="1"/>
</dbReference>
<feature type="domain" description="Glycerol-3-phosphate dehydrogenase NAD-dependent C-terminal" evidence="20">
    <location>
        <begin position="185"/>
        <end position="324"/>
    </location>
</feature>
<reference evidence="22" key="1">
    <citation type="submission" date="2016-10" db="EMBL/GenBank/DDBJ databases">
        <authorList>
            <person name="Varghese N."/>
            <person name="Submissions S."/>
        </authorList>
    </citation>
    <scope>NUCLEOTIDE SEQUENCE [LARGE SCALE GENOMIC DNA]</scope>
    <source>
        <strain evidence="22">DSM 20403</strain>
    </source>
</reference>
<dbReference type="GO" id="GO:0008654">
    <property type="term" value="P:phospholipid biosynthetic process"/>
    <property type="evidence" value="ECO:0007669"/>
    <property type="project" value="UniProtKB-KW"/>
</dbReference>
<keyword evidence="7 14" id="KW-0443">Lipid metabolism</keyword>
<feature type="binding site" evidence="14">
    <location>
        <position position="110"/>
    </location>
    <ligand>
        <name>sn-glycerol 3-phosphate</name>
        <dbReference type="ChEBI" id="CHEBI:57597"/>
    </ligand>
</feature>
<dbReference type="EC" id="1.1.1.94" evidence="11 14"/>
<keyword evidence="6 14" id="KW-0520">NAD</keyword>
<dbReference type="InterPro" id="IPR006168">
    <property type="entry name" value="G3P_DH_NAD-dep"/>
</dbReference>
<keyword evidence="2 14" id="KW-0444">Lipid biosynthesis</keyword>
<dbReference type="GO" id="GO:0141152">
    <property type="term" value="F:glycerol-3-phosphate dehydrogenase (NAD+) activity"/>
    <property type="evidence" value="ECO:0007669"/>
    <property type="project" value="RHEA"/>
</dbReference>